<dbReference type="SUPFAM" id="SSF56502">
    <property type="entry name" value="gp120 core"/>
    <property type="match status" value="1"/>
</dbReference>
<reference evidence="1" key="1">
    <citation type="journal article" date="1992" name="Rev. Argent. Microbiol.">
        <title>Molecular analysis of the principal neutralization epitope (V3 loop) of human immunodeficiency virus type 1 in Argentina.</title>
        <authorList>
            <person name="Gomez Carrillo M."/>
            <person name="Piccardo C."/>
            <person name="Libonatti O."/>
        </authorList>
    </citation>
    <scope>NUCLEOTIDE SEQUENCE</scope>
</reference>
<organism evidence="1">
    <name type="scientific">Human immunodeficiency virus type 1</name>
    <name type="common">HIV-1</name>
    <dbReference type="NCBI Taxonomy" id="11676"/>
    <lineage>
        <taxon>Viruses</taxon>
        <taxon>Riboviria</taxon>
        <taxon>Pararnavirae</taxon>
        <taxon>Artverviricota</taxon>
        <taxon>Revtraviricetes</taxon>
        <taxon>Ortervirales</taxon>
        <taxon>Retroviridae</taxon>
        <taxon>Orthoretrovirinae</taxon>
        <taxon>Lentivirus</taxon>
        <taxon>Lentivirus humimdef1</taxon>
    </lineage>
</organism>
<feature type="non-terminal residue" evidence="1">
    <location>
        <position position="1"/>
    </location>
</feature>
<keyword evidence="1" id="KW-0946">Virion</keyword>
<accession>Q76604</accession>
<dbReference type="EMBL" id="L16592">
    <property type="protein sequence ID" value="AAA75233.1"/>
    <property type="molecule type" value="Genomic_DNA"/>
</dbReference>
<sequence>CTRPNPNTSTSIRIQIGPGRAFVAIGDVVGVMSLAPC</sequence>
<feature type="non-terminal residue" evidence="1">
    <location>
        <position position="37"/>
    </location>
</feature>
<name>Q76604_HV1</name>
<organismHost>
    <name type="scientific">Homo sapiens</name>
    <name type="common">Human</name>
    <dbReference type="NCBI Taxonomy" id="9606"/>
</organismHost>
<keyword evidence="1" id="KW-0261">Viral envelope protein</keyword>
<protein>
    <submittedName>
        <fullName evidence="1">Envelope protein</fullName>
    </submittedName>
</protein>
<dbReference type="GO" id="GO:0019031">
    <property type="term" value="C:viral envelope"/>
    <property type="evidence" value="ECO:0007669"/>
    <property type="project" value="UniProtKB-KW"/>
</dbReference>
<dbReference type="InterPro" id="IPR036377">
    <property type="entry name" value="Gp120_core_sf"/>
</dbReference>
<gene>
    <name evidence="1" type="primary">env</name>
</gene>
<proteinExistence type="predicted"/>
<evidence type="ECO:0000313" key="1">
    <source>
        <dbReference type="EMBL" id="AAA75233.1"/>
    </source>
</evidence>